<dbReference type="GO" id="GO:0004180">
    <property type="term" value="F:carboxypeptidase activity"/>
    <property type="evidence" value="ECO:0007669"/>
    <property type="project" value="UniProtKB-KW"/>
</dbReference>
<dbReference type="Gene3D" id="2.60.40.10">
    <property type="entry name" value="Immunoglobulins"/>
    <property type="match status" value="1"/>
</dbReference>
<dbReference type="Gene3D" id="2.160.20.20">
    <property type="match status" value="1"/>
</dbReference>
<keyword evidence="1" id="KW-0378">Hydrolase</keyword>
<evidence type="ECO:0000313" key="1">
    <source>
        <dbReference type="EMBL" id="MBE6513493.1"/>
    </source>
</evidence>
<protein>
    <submittedName>
        <fullName evidence="1">Carboxypeptidase regulatory-like domain-containing protein</fullName>
    </submittedName>
</protein>
<keyword evidence="1" id="KW-0645">Protease</keyword>
<evidence type="ECO:0000313" key="2">
    <source>
        <dbReference type="Proteomes" id="UP000732619"/>
    </source>
</evidence>
<dbReference type="PANTHER" id="PTHR31318">
    <property type="entry name" value="EXPRESSED PROTEIN-RELATED"/>
    <property type="match status" value="1"/>
</dbReference>
<keyword evidence="1" id="KW-0121">Carboxypeptidase</keyword>
<accession>A0A8T3VQP3</accession>
<dbReference type="InterPro" id="IPR013783">
    <property type="entry name" value="Ig-like_fold"/>
</dbReference>
<dbReference type="InterPro" id="IPR012332">
    <property type="entry name" value="Autotransporter_pectin_lyase_C"/>
</dbReference>
<gene>
    <name evidence="1" type="ORF">E7Z75_10205</name>
</gene>
<dbReference type="EMBL" id="SUTG01000099">
    <property type="protein sequence ID" value="MBE6513493.1"/>
    <property type="molecule type" value="Genomic_DNA"/>
</dbReference>
<proteinExistence type="predicted"/>
<dbReference type="InterPro" id="IPR011050">
    <property type="entry name" value="Pectin_lyase_fold/virulence"/>
</dbReference>
<feature type="non-terminal residue" evidence="1">
    <location>
        <position position="1246"/>
    </location>
</feature>
<organism evidence="1 2">
    <name type="scientific">Methanobrevibacter olleyae</name>
    <dbReference type="NCBI Taxonomy" id="294671"/>
    <lineage>
        <taxon>Archaea</taxon>
        <taxon>Methanobacteriati</taxon>
        <taxon>Methanobacteriota</taxon>
        <taxon>Methanomada group</taxon>
        <taxon>Methanobacteria</taxon>
        <taxon>Methanobacteriales</taxon>
        <taxon>Methanobacteriaceae</taxon>
        <taxon>Methanobrevibacter</taxon>
    </lineage>
</organism>
<dbReference type="SUPFAM" id="SSF51126">
    <property type="entry name" value="Pectin lyase-like"/>
    <property type="match status" value="2"/>
</dbReference>
<sequence length="1246" mass="135390">MKFHIKTGLTFLLITIILLVGLTAISAADVDNTQTQEIVKHTEVSTTSYDSVSKDVADETVKSDNLNEKEKTIEKVNNKTKTNTNTITKSPAIQSSNAAVKRTPTDDNPNYIYVSPSGWGPNKDQIAQEQDPYTFMFYGTPYGNIQGSQLGTLQYPTTLNFAQKLVTNTRNVIYLITDNDADEGIIYAERNALWASDQYTSFAPYGNNYQSEGQITWNGAKSYSIIGEEGKHIVWSGLNGQGGTNMLSIEPEFTITVKNIEFKDGNASGQYHPDGNTAVKGGAIDNRGTLTVINCTFTDCEALDYGGAIASYPGGAPAPGHWWDGEYTKFDSSGKVTIQDCTFNNIKTTHSGDDETVYGGAIWGDRSDIDIINCTFNNIEGDYGAVISNKKGTINMDQVTINNAKAYTEGGAIINQEQGTVNIKDSTLTNLQATDYGGAVANLGGTVNLDNVDINHVVITKTAESEYFGGTIYVAEDATITIKNSHLEDMTATHGAVFNVEGGILTVEDTEIENAIATTFGGLACIQDGHVIMDNVKVNNVCTSVDPNDYQKGNGALFLAEMGTIEVSNSNFTNNKGRAGTIGFFFLAEATFENNNFINNEATGKDNYLIESMYSDTTFKNNYFENNTNNYRDMLSVNNTMAGGAYDNPTMVGNTYIDNTLDHTISFMINGERKTFNYTSEIPLIGSNDPIPLINITLNDTDHEKNVTNVELDLRSPYADLEAEGGVKNGTIKILKGEEVLYETEVTNSTAIIELNVNDFDTYNTTVTLKYESDKHFLNKTYVFSVYKITNTTTEVNCDDVPIDNPVTVNGTVIDYENVGANGSVIIRFDDPDNETYFTGTVTEGEYSVVTNPNLVLGEHTVYVEYTGLTDRFNASKNYTTFNVIKRSVILNLNDIENVTVRDDAVITGTVVDEALNTPITTGPVIIKITDKDGNVFEDTVNLEDVVDADGMFTYEYNADLSGHYDVEVQYLGTDDKYEESDVEEKGFNANKIPTTTTLDDFEVITVGDSIVVTGKLTETESGAAIPGAKLNITVPGLDEPIEVTTDADGKFTTNGVAEIKIENTTMNKVTATYAGNDTYVESSDVKDLTVQEAPTNITIDTGDEITAHVPTTATFTLYDVNGNIAPNGINDAGVTVTIVDEYGNNLNTTTVTTGPDGSITVGYTPVTDGEITYTAVYNGKTYVFKDCQNETKRDDVQSIDTEMTVTVDDTVINGTTTVVVDLADVNGNPVNGTIKFVCDDGTVLE</sequence>
<comment type="caution">
    <text evidence="1">The sequence shown here is derived from an EMBL/GenBank/DDBJ whole genome shotgun (WGS) entry which is preliminary data.</text>
</comment>
<name>A0A8T3VQP3_METOL</name>
<dbReference type="AlphaFoldDB" id="A0A8T3VQP3"/>
<reference evidence="1" key="1">
    <citation type="submission" date="2019-04" db="EMBL/GenBank/DDBJ databases">
        <title>Evolution of Biomass-Degrading Anaerobic Consortia Revealed by Metagenomics.</title>
        <authorList>
            <person name="Peng X."/>
        </authorList>
    </citation>
    <scope>NUCLEOTIDE SEQUENCE</scope>
    <source>
        <strain evidence="1">SIG14</strain>
    </source>
</reference>
<dbReference type="Proteomes" id="UP000732619">
    <property type="component" value="Unassembled WGS sequence"/>
</dbReference>